<evidence type="ECO:0000313" key="2">
    <source>
        <dbReference type="EMBL" id="QQT00809.1"/>
    </source>
</evidence>
<evidence type="ECO:0008006" key="4">
    <source>
        <dbReference type="Google" id="ProtNLM"/>
    </source>
</evidence>
<organism evidence="2 3">
    <name type="scientific">Peribacillus psychrosaccharolyticus</name>
    <name type="common">Bacillus psychrosaccharolyticus</name>
    <dbReference type="NCBI Taxonomy" id="1407"/>
    <lineage>
        <taxon>Bacteria</taxon>
        <taxon>Bacillati</taxon>
        <taxon>Bacillota</taxon>
        <taxon>Bacilli</taxon>
        <taxon>Bacillales</taxon>
        <taxon>Bacillaceae</taxon>
        <taxon>Peribacillus</taxon>
    </lineage>
</organism>
<accession>A0A974NNB5</accession>
<dbReference type="KEGG" id="ppsr:I6J18_02480"/>
<evidence type="ECO:0000313" key="3">
    <source>
        <dbReference type="Proteomes" id="UP000595254"/>
    </source>
</evidence>
<keyword evidence="1" id="KW-0472">Membrane</keyword>
<sequence>MDVILIIFFGFMIFAGANLIIYYISKGNEKRKTKLGVLMLILSPVVFYGTLQFSAIFDNGGFGAGIFALLYGVLFFINGVIVLWIST</sequence>
<dbReference type="AlphaFoldDB" id="A0A974NNB5"/>
<reference evidence="2 3" key="1">
    <citation type="submission" date="2021-01" db="EMBL/GenBank/DDBJ databases">
        <title>FDA dAtabase for Regulatory Grade micrObial Sequences (FDA-ARGOS): Supporting development and validation of Infectious Disease Dx tests.</title>
        <authorList>
            <person name="Nelson B."/>
            <person name="Plummer A."/>
            <person name="Tallon L."/>
            <person name="Sadzewicz L."/>
            <person name="Zhao X."/>
            <person name="Boylan J."/>
            <person name="Ott S."/>
            <person name="Bowen H."/>
            <person name="Vavikolanu K."/>
            <person name="Mehta A."/>
            <person name="Aluvathingal J."/>
            <person name="Nadendla S."/>
            <person name="Myers T."/>
            <person name="Yan Y."/>
            <person name="Sichtig H."/>
        </authorList>
    </citation>
    <scope>NUCLEOTIDE SEQUENCE [LARGE SCALE GENOMIC DNA]</scope>
    <source>
        <strain evidence="2 3">FDAARGOS_1161</strain>
    </source>
</reference>
<dbReference type="RefSeq" id="WP_040374388.1">
    <property type="nucleotide sequence ID" value="NZ_CP068053.1"/>
</dbReference>
<protein>
    <recommendedName>
        <fullName evidence="4">YesK-like protein</fullName>
    </recommendedName>
</protein>
<proteinExistence type="predicted"/>
<keyword evidence="1" id="KW-0812">Transmembrane</keyword>
<keyword evidence="1" id="KW-1133">Transmembrane helix</keyword>
<name>A0A974NNB5_PERPY</name>
<dbReference type="Proteomes" id="UP000595254">
    <property type="component" value="Chromosome"/>
</dbReference>
<dbReference type="EMBL" id="CP068053">
    <property type="protein sequence ID" value="QQT00809.1"/>
    <property type="molecule type" value="Genomic_DNA"/>
</dbReference>
<feature type="transmembrane region" description="Helical" evidence="1">
    <location>
        <begin position="37"/>
        <end position="56"/>
    </location>
</feature>
<gene>
    <name evidence="2" type="ORF">I6J18_02480</name>
</gene>
<keyword evidence="3" id="KW-1185">Reference proteome</keyword>
<evidence type="ECO:0000256" key="1">
    <source>
        <dbReference type="SAM" id="Phobius"/>
    </source>
</evidence>
<feature type="transmembrane region" description="Helical" evidence="1">
    <location>
        <begin position="6"/>
        <end position="25"/>
    </location>
</feature>
<feature type="transmembrane region" description="Helical" evidence="1">
    <location>
        <begin position="62"/>
        <end position="85"/>
    </location>
</feature>